<keyword evidence="6" id="KW-0675">Receptor</keyword>
<dbReference type="Gene3D" id="2.60.40.1120">
    <property type="entry name" value="Carboxypeptidase-like, regulatory domain"/>
    <property type="match status" value="1"/>
</dbReference>
<dbReference type="Pfam" id="PF13715">
    <property type="entry name" value="CarbopepD_reg_2"/>
    <property type="match status" value="1"/>
</dbReference>
<evidence type="ECO:0000256" key="4">
    <source>
        <dbReference type="SAM" id="SignalP"/>
    </source>
</evidence>
<accession>A0A7K1U637</accession>
<keyword evidence="4" id="KW-0732">Signal</keyword>
<comment type="subcellular location">
    <subcellularLocation>
        <location evidence="1">Cell outer membrane</location>
    </subcellularLocation>
</comment>
<proteinExistence type="predicted"/>
<evidence type="ECO:0000256" key="2">
    <source>
        <dbReference type="ARBA" id="ARBA00023136"/>
    </source>
</evidence>
<dbReference type="InterPro" id="IPR037066">
    <property type="entry name" value="Plug_dom_sf"/>
</dbReference>
<dbReference type="AlphaFoldDB" id="A0A7K1U637"/>
<dbReference type="InterPro" id="IPR008969">
    <property type="entry name" value="CarboxyPept-like_regulatory"/>
</dbReference>
<dbReference type="SUPFAM" id="SSF56935">
    <property type="entry name" value="Porins"/>
    <property type="match status" value="1"/>
</dbReference>
<keyword evidence="3" id="KW-0998">Cell outer membrane</keyword>
<feature type="domain" description="TonB-dependent receptor plug" evidence="5">
    <location>
        <begin position="130"/>
        <end position="217"/>
    </location>
</feature>
<protein>
    <submittedName>
        <fullName evidence="6">TonB-dependent receptor plug domain-containing protein</fullName>
    </submittedName>
</protein>
<comment type="caution">
    <text evidence="6">The sequence shown here is derived from an EMBL/GenBank/DDBJ whole genome shotgun (WGS) entry which is preliminary data.</text>
</comment>
<dbReference type="Gene3D" id="2.40.170.20">
    <property type="entry name" value="TonB-dependent receptor, beta-barrel domain"/>
    <property type="match status" value="1"/>
</dbReference>
<dbReference type="GO" id="GO:0009279">
    <property type="term" value="C:cell outer membrane"/>
    <property type="evidence" value="ECO:0007669"/>
    <property type="project" value="UniProtKB-SubCell"/>
</dbReference>
<evidence type="ECO:0000256" key="1">
    <source>
        <dbReference type="ARBA" id="ARBA00004442"/>
    </source>
</evidence>
<dbReference type="InterPro" id="IPR012910">
    <property type="entry name" value="Plug_dom"/>
</dbReference>
<feature type="chain" id="PRO_5029751461" evidence="4">
    <location>
        <begin position="21"/>
        <end position="722"/>
    </location>
</feature>
<dbReference type="SUPFAM" id="SSF49464">
    <property type="entry name" value="Carboxypeptidase regulatory domain-like"/>
    <property type="match status" value="1"/>
</dbReference>
<gene>
    <name evidence="6" type="ORF">GO493_16175</name>
</gene>
<keyword evidence="2" id="KW-0472">Membrane</keyword>
<evidence type="ECO:0000313" key="7">
    <source>
        <dbReference type="Proteomes" id="UP000461730"/>
    </source>
</evidence>
<keyword evidence="7" id="KW-1185">Reference proteome</keyword>
<dbReference type="EMBL" id="WRXN01000006">
    <property type="protein sequence ID" value="MVT09809.1"/>
    <property type="molecule type" value="Genomic_DNA"/>
</dbReference>
<name>A0A7K1U637_9BACT</name>
<feature type="signal peptide" evidence="4">
    <location>
        <begin position="1"/>
        <end position="20"/>
    </location>
</feature>
<dbReference type="Pfam" id="PF07715">
    <property type="entry name" value="Plug"/>
    <property type="match status" value="1"/>
</dbReference>
<dbReference type="Proteomes" id="UP000461730">
    <property type="component" value="Unassembled WGS sequence"/>
</dbReference>
<reference evidence="6 7" key="1">
    <citation type="submission" date="2019-12" db="EMBL/GenBank/DDBJ databases">
        <title>Chitinophaga sp. strain ysch24 (GDMCC 1.1355), whole genome shotgun sequence.</title>
        <authorList>
            <person name="Zhang X."/>
        </authorList>
    </citation>
    <scope>NUCLEOTIDE SEQUENCE [LARGE SCALE GENOMIC DNA]</scope>
    <source>
        <strain evidence="7">ysch24</strain>
    </source>
</reference>
<evidence type="ECO:0000256" key="3">
    <source>
        <dbReference type="ARBA" id="ARBA00023237"/>
    </source>
</evidence>
<dbReference type="RefSeq" id="WP_157307247.1">
    <property type="nucleotide sequence ID" value="NZ_WRXN01000006.1"/>
</dbReference>
<organism evidence="6 7">
    <name type="scientific">Chitinophaga tropicalis</name>
    <dbReference type="NCBI Taxonomy" id="2683588"/>
    <lineage>
        <taxon>Bacteria</taxon>
        <taxon>Pseudomonadati</taxon>
        <taxon>Bacteroidota</taxon>
        <taxon>Chitinophagia</taxon>
        <taxon>Chitinophagales</taxon>
        <taxon>Chitinophagaceae</taxon>
        <taxon>Chitinophaga</taxon>
    </lineage>
</organism>
<evidence type="ECO:0000313" key="6">
    <source>
        <dbReference type="EMBL" id="MVT09809.1"/>
    </source>
</evidence>
<dbReference type="Gene3D" id="2.170.130.10">
    <property type="entry name" value="TonB-dependent receptor, plug domain"/>
    <property type="match status" value="1"/>
</dbReference>
<dbReference type="InterPro" id="IPR036942">
    <property type="entry name" value="Beta-barrel_TonB_sf"/>
</dbReference>
<evidence type="ECO:0000259" key="5">
    <source>
        <dbReference type="Pfam" id="PF07715"/>
    </source>
</evidence>
<sequence length="722" mass="80611">MRFTILFLMIALVAIAPATAQVRVTGKVTYQRVTPLKGANIMVAGSFDGATSAADGSFSFETAGGRSLLLKVHADGYEDVQVTLPAGDSLPDIDVVFVKKNITLKSVVVTSPTGFEAADKVRSVVMQKIDVLTTATDGNIISALKTLPGAQQVNESNGLFIRGGSGTETKILFDGLPVNNFSYSAAPNTSSRSRFAPGLFKGTFFSSGGYSAIYGGALSSVLALESEDMPDKSYADLSLSPIQNGLGFQKLANNKKTTFGASFNYISLGGYYKMFKPTPSYSTAPEFLDGAVNFKHRFSNKSILKIYTSYGIGRVGITEQQQGDVYTGSNFRLNNNNLYTNISYRTKLNSNWKMETGIAINNDINRIKIDTTFAEQKLYADSVRDRASAYAVRLLFTRYLFANSTLNFGTDVQFINDRQQDGGDILSQKDTYSAGFAEFNTYITDKVALRAGLRAEHSALMNKSNIAPRLAASYLLSKRSQFSLAWGNYYQRPDREILINKEKLDFTKSTHYIATFQQELKDHTFRMEGYYKDYHHLVQTEPDTTNGGHGYVKGAELFWRDKSIKNVEYWLSYSFTDSKRKYLDYPVLTQPTFVANHTATLAVKKLFTDVMTLVGVSYTYSSGRPYYNPNRDSKNYLSDRTKDYHNVNLTVSYLPKLRRTFTVIVFTVSNVLGNSQVYGYRYSPYNNSIRTPVISPTQRFFFLGLFVNLGVDRREDIINGRM</sequence>